<protein>
    <submittedName>
        <fullName evidence="2">Uncharacterized protein</fullName>
    </submittedName>
</protein>
<proteinExistence type="predicted"/>
<accession>A0A0A9APV7</accession>
<feature type="region of interest" description="Disordered" evidence="1">
    <location>
        <begin position="1"/>
        <end position="23"/>
    </location>
</feature>
<name>A0A0A9APV7_ARUDO</name>
<reference evidence="2" key="1">
    <citation type="submission" date="2014-09" db="EMBL/GenBank/DDBJ databases">
        <authorList>
            <person name="Magalhaes I.L.F."/>
            <person name="Oliveira U."/>
            <person name="Santos F.R."/>
            <person name="Vidigal T.H.D.A."/>
            <person name="Brescovit A.D."/>
            <person name="Santos A.J."/>
        </authorList>
    </citation>
    <scope>NUCLEOTIDE SEQUENCE</scope>
    <source>
        <tissue evidence="2">Shoot tissue taken approximately 20 cm above the soil surface</tissue>
    </source>
</reference>
<dbReference type="EMBL" id="GBRH01246920">
    <property type="protein sequence ID" value="JAD50975.1"/>
    <property type="molecule type" value="Transcribed_RNA"/>
</dbReference>
<organism evidence="2">
    <name type="scientific">Arundo donax</name>
    <name type="common">Giant reed</name>
    <name type="synonym">Donax arundinaceus</name>
    <dbReference type="NCBI Taxonomy" id="35708"/>
    <lineage>
        <taxon>Eukaryota</taxon>
        <taxon>Viridiplantae</taxon>
        <taxon>Streptophyta</taxon>
        <taxon>Embryophyta</taxon>
        <taxon>Tracheophyta</taxon>
        <taxon>Spermatophyta</taxon>
        <taxon>Magnoliopsida</taxon>
        <taxon>Liliopsida</taxon>
        <taxon>Poales</taxon>
        <taxon>Poaceae</taxon>
        <taxon>PACMAD clade</taxon>
        <taxon>Arundinoideae</taxon>
        <taxon>Arundineae</taxon>
        <taxon>Arundo</taxon>
    </lineage>
</organism>
<dbReference type="AlphaFoldDB" id="A0A0A9APV7"/>
<reference evidence="2" key="2">
    <citation type="journal article" date="2015" name="Data Brief">
        <title>Shoot transcriptome of the giant reed, Arundo donax.</title>
        <authorList>
            <person name="Barrero R.A."/>
            <person name="Guerrero F.D."/>
            <person name="Moolhuijzen P."/>
            <person name="Goolsby J.A."/>
            <person name="Tidwell J."/>
            <person name="Bellgard S.E."/>
            <person name="Bellgard M.I."/>
        </authorList>
    </citation>
    <scope>NUCLEOTIDE SEQUENCE</scope>
    <source>
        <tissue evidence="2">Shoot tissue taken approximately 20 cm above the soil surface</tissue>
    </source>
</reference>
<evidence type="ECO:0000256" key="1">
    <source>
        <dbReference type="SAM" id="MobiDB-lite"/>
    </source>
</evidence>
<sequence>MTKFTPDVSNLSSGKQKRKQLAK</sequence>
<evidence type="ECO:0000313" key="2">
    <source>
        <dbReference type="EMBL" id="JAD50975.1"/>
    </source>
</evidence>